<feature type="transmembrane region" description="Helical" evidence="8">
    <location>
        <begin position="12"/>
        <end position="32"/>
    </location>
</feature>
<dbReference type="PANTHER" id="PTHR33908:SF11">
    <property type="entry name" value="MEMBRANE PROTEIN"/>
    <property type="match status" value="1"/>
</dbReference>
<keyword evidence="5 8" id="KW-0812">Transmembrane</keyword>
<keyword evidence="3" id="KW-0328">Glycosyltransferase</keyword>
<dbReference type="RefSeq" id="WP_184210682.1">
    <property type="nucleotide sequence ID" value="NZ_JACHIF010000007.1"/>
</dbReference>
<sequence length="417" mass="47100">MSSSSTAPATSHRPGIILVLITLLVYGLLSYLRHSEKPMWDEQRYLDYATNLTQGYYVTEAEPDIVNGPAYPILLMPFVGGGPDHWLFARFLNAVFMAGAVGFVWLTVRHYANSAWAFAGALITAFHPTLLWMGAALMTEPLSTFTFTGFIWSFTHALRDKRWTWTLLTIVFFGTLILTRVFFGHVLMATAVLCGALLFIKEWRPALLRTLVILAGSLVFCSPYLAYTQSKTGEFFCWSTNSGELLYWMSSHHEGENGHWFGKADVRTKEFLNPVHREFYTELLTHPILEREERLKAAAMANFKAAPAKVAYNWVCNLTRLAFGFPRSHQPEELRTIVLIAFNGPVILLAAAAGLLGLWFWRSIPVEIWLLMGMAAFYLGGSTLAPSLPRYFVLMVPVLWLGIAHVFYRHVRVSITD</sequence>
<evidence type="ECO:0000256" key="2">
    <source>
        <dbReference type="ARBA" id="ARBA00022475"/>
    </source>
</evidence>
<evidence type="ECO:0000313" key="10">
    <source>
        <dbReference type="EMBL" id="MBB5039193.1"/>
    </source>
</evidence>
<feature type="transmembrane region" description="Helical" evidence="8">
    <location>
        <begin position="391"/>
        <end position="408"/>
    </location>
</feature>
<gene>
    <name evidence="10" type="ORF">HNQ64_003462</name>
</gene>
<evidence type="ECO:0000256" key="7">
    <source>
        <dbReference type="ARBA" id="ARBA00023136"/>
    </source>
</evidence>
<feature type="domain" description="Glycosyltransferase RgtA/B/C/D-like" evidence="9">
    <location>
        <begin position="89"/>
        <end position="226"/>
    </location>
</feature>
<dbReference type="PANTHER" id="PTHR33908">
    <property type="entry name" value="MANNOSYLTRANSFERASE YKCB-RELATED"/>
    <property type="match status" value="1"/>
</dbReference>
<dbReference type="GO" id="GO:0005886">
    <property type="term" value="C:plasma membrane"/>
    <property type="evidence" value="ECO:0007669"/>
    <property type="project" value="UniProtKB-SubCell"/>
</dbReference>
<evidence type="ECO:0000256" key="3">
    <source>
        <dbReference type="ARBA" id="ARBA00022676"/>
    </source>
</evidence>
<name>A0A7W7YN19_9BACT</name>
<keyword evidence="7 8" id="KW-0472">Membrane</keyword>
<dbReference type="EMBL" id="JACHIF010000007">
    <property type="protein sequence ID" value="MBB5039193.1"/>
    <property type="molecule type" value="Genomic_DNA"/>
</dbReference>
<dbReference type="InterPro" id="IPR050297">
    <property type="entry name" value="LipidA_mod_glycosyltrf_83"/>
</dbReference>
<comment type="caution">
    <text evidence="10">The sequence shown here is derived from an EMBL/GenBank/DDBJ whole genome shotgun (WGS) entry which is preliminary data.</text>
</comment>
<accession>A0A7W7YN19</accession>
<protein>
    <recommendedName>
        <fullName evidence="9">Glycosyltransferase RgtA/B/C/D-like domain-containing protein</fullName>
    </recommendedName>
</protein>
<dbReference type="InterPro" id="IPR038731">
    <property type="entry name" value="RgtA/B/C-like"/>
</dbReference>
<feature type="transmembrane region" description="Helical" evidence="8">
    <location>
        <begin position="87"/>
        <end position="108"/>
    </location>
</feature>
<organism evidence="10 11">
    <name type="scientific">Prosthecobacter dejongeii</name>
    <dbReference type="NCBI Taxonomy" id="48465"/>
    <lineage>
        <taxon>Bacteria</taxon>
        <taxon>Pseudomonadati</taxon>
        <taxon>Verrucomicrobiota</taxon>
        <taxon>Verrucomicrobiia</taxon>
        <taxon>Verrucomicrobiales</taxon>
        <taxon>Verrucomicrobiaceae</taxon>
        <taxon>Prosthecobacter</taxon>
    </lineage>
</organism>
<feature type="transmembrane region" description="Helical" evidence="8">
    <location>
        <begin position="337"/>
        <end position="360"/>
    </location>
</feature>
<evidence type="ECO:0000313" key="11">
    <source>
        <dbReference type="Proteomes" id="UP000534294"/>
    </source>
</evidence>
<feature type="transmembrane region" description="Helical" evidence="8">
    <location>
        <begin position="206"/>
        <end position="226"/>
    </location>
</feature>
<dbReference type="Proteomes" id="UP000534294">
    <property type="component" value="Unassembled WGS sequence"/>
</dbReference>
<keyword evidence="6 8" id="KW-1133">Transmembrane helix</keyword>
<keyword evidence="2" id="KW-1003">Cell membrane</keyword>
<feature type="transmembrane region" description="Helical" evidence="8">
    <location>
        <begin position="366"/>
        <end position="384"/>
    </location>
</feature>
<dbReference type="GO" id="GO:0016763">
    <property type="term" value="F:pentosyltransferase activity"/>
    <property type="evidence" value="ECO:0007669"/>
    <property type="project" value="TreeGrafter"/>
</dbReference>
<evidence type="ECO:0000256" key="8">
    <source>
        <dbReference type="SAM" id="Phobius"/>
    </source>
</evidence>
<proteinExistence type="predicted"/>
<feature type="transmembrane region" description="Helical" evidence="8">
    <location>
        <begin position="115"/>
        <end position="135"/>
    </location>
</feature>
<evidence type="ECO:0000256" key="5">
    <source>
        <dbReference type="ARBA" id="ARBA00022692"/>
    </source>
</evidence>
<keyword evidence="11" id="KW-1185">Reference proteome</keyword>
<evidence type="ECO:0000256" key="4">
    <source>
        <dbReference type="ARBA" id="ARBA00022679"/>
    </source>
</evidence>
<evidence type="ECO:0000256" key="1">
    <source>
        <dbReference type="ARBA" id="ARBA00004651"/>
    </source>
</evidence>
<comment type="subcellular location">
    <subcellularLocation>
        <location evidence="1">Cell membrane</location>
        <topology evidence="1">Multi-pass membrane protein</topology>
    </subcellularLocation>
</comment>
<dbReference type="Pfam" id="PF13231">
    <property type="entry name" value="PMT_2"/>
    <property type="match status" value="1"/>
</dbReference>
<reference evidence="10 11" key="1">
    <citation type="submission" date="2020-08" db="EMBL/GenBank/DDBJ databases">
        <title>Genomic Encyclopedia of Type Strains, Phase IV (KMG-IV): sequencing the most valuable type-strain genomes for metagenomic binning, comparative biology and taxonomic classification.</title>
        <authorList>
            <person name="Goeker M."/>
        </authorList>
    </citation>
    <scope>NUCLEOTIDE SEQUENCE [LARGE SCALE GENOMIC DNA]</scope>
    <source>
        <strain evidence="10 11">DSM 12251</strain>
    </source>
</reference>
<evidence type="ECO:0000259" key="9">
    <source>
        <dbReference type="Pfam" id="PF13231"/>
    </source>
</evidence>
<evidence type="ECO:0000256" key="6">
    <source>
        <dbReference type="ARBA" id="ARBA00022989"/>
    </source>
</evidence>
<feature type="transmembrane region" description="Helical" evidence="8">
    <location>
        <begin position="170"/>
        <end position="200"/>
    </location>
</feature>
<dbReference type="AlphaFoldDB" id="A0A7W7YN19"/>
<dbReference type="GO" id="GO:0009103">
    <property type="term" value="P:lipopolysaccharide biosynthetic process"/>
    <property type="evidence" value="ECO:0007669"/>
    <property type="project" value="UniProtKB-ARBA"/>
</dbReference>
<keyword evidence="4" id="KW-0808">Transferase</keyword>